<evidence type="ECO:0000313" key="1">
    <source>
        <dbReference type="EMBL" id="RIB06525.1"/>
    </source>
</evidence>
<reference evidence="1 2" key="1">
    <citation type="submission" date="2018-06" db="EMBL/GenBank/DDBJ databases">
        <title>Comparative genomics reveals the genomic features of Rhizophagus irregularis, R. cerebriforme, R. diaphanum and Gigaspora rosea, and their symbiotic lifestyle signature.</title>
        <authorList>
            <person name="Morin E."/>
            <person name="San Clemente H."/>
            <person name="Chen E.C.H."/>
            <person name="De La Providencia I."/>
            <person name="Hainaut M."/>
            <person name="Kuo A."/>
            <person name="Kohler A."/>
            <person name="Murat C."/>
            <person name="Tang N."/>
            <person name="Roy S."/>
            <person name="Loubradou J."/>
            <person name="Henrissat B."/>
            <person name="Grigoriev I.V."/>
            <person name="Corradi N."/>
            <person name="Roux C."/>
            <person name="Martin F.M."/>
        </authorList>
    </citation>
    <scope>NUCLEOTIDE SEQUENCE [LARGE SCALE GENOMIC DNA]</scope>
    <source>
        <strain evidence="1 2">DAOM 194757</strain>
    </source>
</reference>
<accession>A0A397U8A7</accession>
<protein>
    <submittedName>
        <fullName evidence="1">Uncharacterized protein</fullName>
    </submittedName>
</protein>
<organism evidence="1 2">
    <name type="scientific">Gigaspora rosea</name>
    <dbReference type="NCBI Taxonomy" id="44941"/>
    <lineage>
        <taxon>Eukaryota</taxon>
        <taxon>Fungi</taxon>
        <taxon>Fungi incertae sedis</taxon>
        <taxon>Mucoromycota</taxon>
        <taxon>Glomeromycotina</taxon>
        <taxon>Glomeromycetes</taxon>
        <taxon>Diversisporales</taxon>
        <taxon>Gigasporaceae</taxon>
        <taxon>Gigaspora</taxon>
    </lineage>
</organism>
<gene>
    <name evidence="1" type="ORF">C2G38_2046717</name>
</gene>
<comment type="caution">
    <text evidence="1">The sequence shown here is derived from an EMBL/GenBank/DDBJ whole genome shotgun (WGS) entry which is preliminary data.</text>
</comment>
<proteinExistence type="predicted"/>
<dbReference type="Proteomes" id="UP000266673">
    <property type="component" value="Unassembled WGS sequence"/>
</dbReference>
<dbReference type="AlphaFoldDB" id="A0A397U8A7"/>
<name>A0A397U8A7_9GLOM</name>
<dbReference type="EMBL" id="QKWP01001798">
    <property type="protein sequence ID" value="RIB06525.1"/>
    <property type="molecule type" value="Genomic_DNA"/>
</dbReference>
<keyword evidence="2" id="KW-1185">Reference proteome</keyword>
<evidence type="ECO:0000313" key="2">
    <source>
        <dbReference type="Proteomes" id="UP000266673"/>
    </source>
</evidence>
<sequence length="102" mass="11158">MPFLSFAKDFFKSVAALALLDFEDVLGLPEEGAFFPTSGNFIVFGPFGWDVADGAANDFRFGSNSWEVGKCGNGGCFGICKITITCWWRPKRWNSSGDGSLR</sequence>